<feature type="domain" description="Increased DNA methylation 1 C-terminal" evidence="1">
    <location>
        <begin position="24"/>
        <end position="105"/>
    </location>
</feature>
<dbReference type="Pfam" id="PF23209">
    <property type="entry name" value="IDM1_C"/>
    <property type="match status" value="1"/>
</dbReference>
<evidence type="ECO:0000313" key="2">
    <source>
        <dbReference type="EMBL" id="KAK4395213.1"/>
    </source>
</evidence>
<dbReference type="EMBL" id="JACGWL010000009">
    <property type="protein sequence ID" value="KAK4395213.1"/>
    <property type="molecule type" value="Genomic_DNA"/>
</dbReference>
<name>A0AAE1WKL7_9LAMI</name>
<dbReference type="PANTHER" id="PTHR46309:SF7">
    <property type="entry name" value="OS04G0433900 PROTEIN"/>
    <property type="match status" value="1"/>
</dbReference>
<dbReference type="GO" id="GO:0003714">
    <property type="term" value="F:transcription corepressor activity"/>
    <property type="evidence" value="ECO:0007669"/>
    <property type="project" value="InterPro"/>
</dbReference>
<reference evidence="2" key="1">
    <citation type="submission" date="2020-06" db="EMBL/GenBank/DDBJ databases">
        <authorList>
            <person name="Li T."/>
            <person name="Hu X."/>
            <person name="Zhang T."/>
            <person name="Song X."/>
            <person name="Zhang H."/>
            <person name="Dai N."/>
            <person name="Sheng W."/>
            <person name="Hou X."/>
            <person name="Wei L."/>
        </authorList>
    </citation>
    <scope>NUCLEOTIDE SEQUENCE</scope>
    <source>
        <strain evidence="2">K16</strain>
        <tissue evidence="2">Leaf</tissue>
    </source>
</reference>
<dbReference type="InterPro" id="IPR042163">
    <property type="entry name" value="PHF12"/>
</dbReference>
<gene>
    <name evidence="2" type="ORF">Sango_1675600</name>
</gene>
<protein>
    <submittedName>
        <fullName evidence="2">Increased DNA methylation 1</fullName>
    </submittedName>
</protein>
<evidence type="ECO:0000313" key="3">
    <source>
        <dbReference type="Proteomes" id="UP001289374"/>
    </source>
</evidence>
<dbReference type="GO" id="GO:0006357">
    <property type="term" value="P:regulation of transcription by RNA polymerase II"/>
    <property type="evidence" value="ECO:0007669"/>
    <property type="project" value="TreeGrafter"/>
</dbReference>
<dbReference type="AlphaFoldDB" id="A0AAE1WKL7"/>
<sequence length="149" mass="16687">MGTSNSPRVTGSVEKAVMRGILLEMVDKKTKIDMIPQAIYNWGSEFNRLNFEGFYTVVLEKKNIVVSVASIRIHGVQVAELPFIATCSKFHGQGMCRLLVSSIEMYNYAICLNDSSLSVPFIDLLLLLLEIPDVGVCFNIELELMQPIR</sequence>
<dbReference type="Proteomes" id="UP001289374">
    <property type="component" value="Unassembled WGS sequence"/>
</dbReference>
<evidence type="ECO:0000259" key="1">
    <source>
        <dbReference type="Pfam" id="PF23209"/>
    </source>
</evidence>
<comment type="caution">
    <text evidence="2">The sequence shown here is derived from an EMBL/GenBank/DDBJ whole genome shotgun (WGS) entry which is preliminary data.</text>
</comment>
<organism evidence="2 3">
    <name type="scientific">Sesamum angolense</name>
    <dbReference type="NCBI Taxonomy" id="2727404"/>
    <lineage>
        <taxon>Eukaryota</taxon>
        <taxon>Viridiplantae</taxon>
        <taxon>Streptophyta</taxon>
        <taxon>Embryophyta</taxon>
        <taxon>Tracheophyta</taxon>
        <taxon>Spermatophyta</taxon>
        <taxon>Magnoliopsida</taxon>
        <taxon>eudicotyledons</taxon>
        <taxon>Gunneridae</taxon>
        <taxon>Pentapetalae</taxon>
        <taxon>asterids</taxon>
        <taxon>lamiids</taxon>
        <taxon>Lamiales</taxon>
        <taxon>Pedaliaceae</taxon>
        <taxon>Sesamum</taxon>
    </lineage>
</organism>
<dbReference type="SUPFAM" id="SSF55729">
    <property type="entry name" value="Acyl-CoA N-acyltransferases (Nat)"/>
    <property type="match status" value="1"/>
</dbReference>
<keyword evidence="3" id="KW-1185">Reference proteome</keyword>
<dbReference type="InterPro" id="IPR056511">
    <property type="entry name" value="IDM1_C"/>
</dbReference>
<dbReference type="GO" id="GO:0005634">
    <property type="term" value="C:nucleus"/>
    <property type="evidence" value="ECO:0007669"/>
    <property type="project" value="TreeGrafter"/>
</dbReference>
<reference evidence="2" key="2">
    <citation type="journal article" date="2024" name="Plant">
        <title>Genomic evolution and insights into agronomic trait innovations of Sesamum species.</title>
        <authorList>
            <person name="Miao H."/>
            <person name="Wang L."/>
            <person name="Qu L."/>
            <person name="Liu H."/>
            <person name="Sun Y."/>
            <person name="Le M."/>
            <person name="Wang Q."/>
            <person name="Wei S."/>
            <person name="Zheng Y."/>
            <person name="Lin W."/>
            <person name="Duan Y."/>
            <person name="Cao H."/>
            <person name="Xiong S."/>
            <person name="Wang X."/>
            <person name="Wei L."/>
            <person name="Li C."/>
            <person name="Ma Q."/>
            <person name="Ju M."/>
            <person name="Zhao R."/>
            <person name="Li G."/>
            <person name="Mu C."/>
            <person name="Tian Q."/>
            <person name="Mei H."/>
            <person name="Zhang T."/>
            <person name="Gao T."/>
            <person name="Zhang H."/>
        </authorList>
    </citation>
    <scope>NUCLEOTIDE SEQUENCE</scope>
    <source>
        <strain evidence="2">K16</strain>
    </source>
</reference>
<dbReference type="InterPro" id="IPR016181">
    <property type="entry name" value="Acyl_CoA_acyltransferase"/>
</dbReference>
<proteinExistence type="predicted"/>
<dbReference type="PANTHER" id="PTHR46309">
    <property type="entry name" value="PHD FINGER PROTEIN 12"/>
    <property type="match status" value="1"/>
</dbReference>
<accession>A0AAE1WKL7</accession>